<gene>
    <name evidence="2" type="ORF">NSPZN2_10741</name>
</gene>
<evidence type="ECO:0000256" key="1">
    <source>
        <dbReference type="SAM" id="MobiDB-lite"/>
    </source>
</evidence>
<keyword evidence="3" id="KW-1185">Reference proteome</keyword>
<dbReference type="Gene3D" id="6.10.180.30">
    <property type="match status" value="1"/>
</dbReference>
<organism evidence="2 3">
    <name type="scientific">Nitrospira defluvii</name>
    <dbReference type="NCBI Taxonomy" id="330214"/>
    <lineage>
        <taxon>Bacteria</taxon>
        <taxon>Pseudomonadati</taxon>
        <taxon>Nitrospirota</taxon>
        <taxon>Nitrospiria</taxon>
        <taxon>Nitrospirales</taxon>
        <taxon>Nitrospiraceae</taxon>
        <taxon>Nitrospira</taxon>
    </lineage>
</organism>
<evidence type="ECO:0000313" key="2">
    <source>
        <dbReference type="EMBL" id="CAE6701138.1"/>
    </source>
</evidence>
<protein>
    <recommendedName>
        <fullName evidence="4">CopG-like ribbon-helix-helix domain-containing protein</fullName>
    </recommendedName>
</protein>
<evidence type="ECO:0000313" key="3">
    <source>
        <dbReference type="Proteomes" id="UP000675880"/>
    </source>
</evidence>
<proteinExistence type="predicted"/>
<name>A0ABM8QK80_9BACT</name>
<dbReference type="Proteomes" id="UP000675880">
    <property type="component" value="Unassembled WGS sequence"/>
</dbReference>
<dbReference type="RefSeq" id="WP_213040590.1">
    <property type="nucleotide sequence ID" value="NZ_CAJNBJ010000001.1"/>
</dbReference>
<sequence length="93" mass="10568">MNRLIYLRPQKRQRMTVSLPTELLERMRDAAYWTSGTTMAGLISSAIEDLLHNLETQNGRPFSPRLQDLKPGRPRANKAVHMPVSEHIQSVSG</sequence>
<feature type="region of interest" description="Disordered" evidence="1">
    <location>
        <begin position="57"/>
        <end position="78"/>
    </location>
</feature>
<dbReference type="EMBL" id="CAJNBJ010000001">
    <property type="protein sequence ID" value="CAE6701138.1"/>
    <property type="molecule type" value="Genomic_DNA"/>
</dbReference>
<accession>A0ABM8QK80</accession>
<evidence type="ECO:0008006" key="4">
    <source>
        <dbReference type="Google" id="ProtNLM"/>
    </source>
</evidence>
<comment type="caution">
    <text evidence="2">The sequence shown here is derived from an EMBL/GenBank/DDBJ whole genome shotgun (WGS) entry which is preliminary data.</text>
</comment>
<reference evidence="2 3" key="1">
    <citation type="submission" date="2021-02" db="EMBL/GenBank/DDBJ databases">
        <authorList>
            <person name="Han P."/>
        </authorList>
    </citation>
    <scope>NUCLEOTIDE SEQUENCE [LARGE SCALE GENOMIC DNA]</scope>
    <source>
        <strain evidence="2">Candidatus Nitrospira sp. ZN2</strain>
    </source>
</reference>